<dbReference type="GO" id="GO:0006508">
    <property type="term" value="P:proteolysis"/>
    <property type="evidence" value="ECO:0007669"/>
    <property type="project" value="InterPro"/>
</dbReference>
<evidence type="ECO:0000313" key="4">
    <source>
        <dbReference type="Proteomes" id="UP000325141"/>
    </source>
</evidence>
<dbReference type="GO" id="GO:0004197">
    <property type="term" value="F:cysteine-type endopeptidase activity"/>
    <property type="evidence" value="ECO:0007669"/>
    <property type="project" value="InterPro"/>
</dbReference>
<evidence type="ECO:0000313" key="3">
    <source>
        <dbReference type="EMBL" id="KAA5535635.1"/>
    </source>
</evidence>
<dbReference type="InterPro" id="IPR029030">
    <property type="entry name" value="Caspase-like_dom_sf"/>
</dbReference>
<dbReference type="AlphaFoldDB" id="A0A5M6CR89"/>
<feature type="chain" id="PRO_5024320008" evidence="1">
    <location>
        <begin position="20"/>
        <end position="655"/>
    </location>
</feature>
<protein>
    <submittedName>
        <fullName evidence="3">Caspase family protein</fullName>
    </submittedName>
</protein>
<keyword evidence="4" id="KW-1185">Reference proteome</keyword>
<dbReference type="Proteomes" id="UP000325141">
    <property type="component" value="Unassembled WGS sequence"/>
</dbReference>
<keyword evidence="1" id="KW-0732">Signal</keyword>
<reference evidence="3 4" key="1">
    <citation type="submission" date="2019-09" db="EMBL/GenBank/DDBJ databases">
        <title>Genome sequence and assembly of Flavobacterium sp.</title>
        <authorList>
            <person name="Chhetri G."/>
        </authorList>
    </citation>
    <scope>NUCLEOTIDE SEQUENCE [LARGE SCALE GENOMIC DNA]</scope>
    <source>
        <strain evidence="3 4">SNL9</strain>
    </source>
</reference>
<name>A0A5M6CR89_9FLAO</name>
<feature type="signal peptide" evidence="1">
    <location>
        <begin position="1"/>
        <end position="19"/>
    </location>
</feature>
<proteinExistence type="predicted"/>
<organism evidence="3 4">
    <name type="scientific">Paenimyroides baculatum</name>
    <dbReference type="NCBI Taxonomy" id="2608000"/>
    <lineage>
        <taxon>Bacteria</taxon>
        <taxon>Pseudomonadati</taxon>
        <taxon>Bacteroidota</taxon>
        <taxon>Flavobacteriia</taxon>
        <taxon>Flavobacteriales</taxon>
        <taxon>Flavobacteriaceae</taxon>
        <taxon>Paenimyroides</taxon>
    </lineage>
</organism>
<dbReference type="RefSeq" id="WP_150011858.1">
    <property type="nucleotide sequence ID" value="NZ_VWSG01000004.1"/>
</dbReference>
<dbReference type="InterPro" id="IPR011600">
    <property type="entry name" value="Pept_C14_caspase"/>
</dbReference>
<evidence type="ECO:0000256" key="1">
    <source>
        <dbReference type="SAM" id="SignalP"/>
    </source>
</evidence>
<dbReference type="InterPro" id="IPR050452">
    <property type="entry name" value="Metacaspase"/>
</dbReference>
<accession>A0A5M6CR89</accession>
<dbReference type="GO" id="GO:0005737">
    <property type="term" value="C:cytoplasm"/>
    <property type="evidence" value="ECO:0007669"/>
    <property type="project" value="TreeGrafter"/>
</dbReference>
<dbReference type="Gene3D" id="3.40.50.1460">
    <property type="match status" value="1"/>
</dbReference>
<dbReference type="Pfam" id="PF00656">
    <property type="entry name" value="Peptidase_C14"/>
    <property type="match status" value="1"/>
</dbReference>
<dbReference type="SUPFAM" id="SSF52129">
    <property type="entry name" value="Caspase-like"/>
    <property type="match status" value="1"/>
</dbReference>
<evidence type="ECO:0000259" key="2">
    <source>
        <dbReference type="Pfam" id="PF00656"/>
    </source>
</evidence>
<sequence length="655" mass="72545">MVKRIILLFVMFFCIQLSAAEKYALIIAIGDYPAKGGWSTISSKNDVPLIKGALLGQGFKEGNIKILIDSEATKKGIVEAVTAIQSQIKKGDILVVHYSGHGQQVFDDNGDEVDGLDEAIVPYDAYVKYTHNYKGENHVRDDELANIIANFRNKLGKDGQLLITLDSCHSGSATRGQKARGGQVALVPPDWQKSAGDKKSGSGLLERTKVSKDDASPFIMISGASADELNYEYNGVGSLSFAFSKSMNELGSDFTYRQLFSNITSNMNAIAPKQKPTIEGDIDYKLFKGDYVKQQPYFEVTKIVRNNEIININAGEVNRIFKETTIFVLPSGTSKIEESKILAKGKVTLSKFGEAVVLLDKPLKDDNIKKYWVFIDQPSYSDIAVKVYFDKSVTDVNVKNEIADFLKKNNLGETTAEIALSDVIVDFDNASYRISYTKGDDAFGSLSAARGDAAQEIKTKIFNYAQGTYLKNLSVKNNSYEFEFKLLPIAFDQATETFGDILPETNYINETGIFKVKPENDFVVLQVANKSKKPLYISIVEINTAGEINPFFPNNDCKLNNNERMLAPGQTMIFKDCVYSFSPPYERLLLKGFASDKPLNFQSTVTTRGEKKGYSNPLENFLNASYQQTRGGSATAVSGNLDGYSSEFVYEIVKK</sequence>
<feature type="domain" description="Peptidase C14 caspase" evidence="2">
    <location>
        <begin position="22"/>
        <end position="280"/>
    </location>
</feature>
<dbReference type="EMBL" id="VWSG01000004">
    <property type="protein sequence ID" value="KAA5535635.1"/>
    <property type="molecule type" value="Genomic_DNA"/>
</dbReference>
<dbReference type="PANTHER" id="PTHR48104">
    <property type="entry name" value="METACASPASE-4"/>
    <property type="match status" value="1"/>
</dbReference>
<dbReference type="PANTHER" id="PTHR48104:SF30">
    <property type="entry name" value="METACASPASE-1"/>
    <property type="match status" value="1"/>
</dbReference>
<comment type="caution">
    <text evidence="3">The sequence shown here is derived from an EMBL/GenBank/DDBJ whole genome shotgun (WGS) entry which is preliminary data.</text>
</comment>
<gene>
    <name evidence="3" type="ORF">F0460_07590</name>
</gene>